<dbReference type="Proteomes" id="UP000015105">
    <property type="component" value="Chromosome 5D"/>
</dbReference>
<evidence type="ECO:0000313" key="9">
    <source>
        <dbReference type="Proteomes" id="UP000015105"/>
    </source>
</evidence>
<reference evidence="9" key="2">
    <citation type="journal article" date="2017" name="Nat. Plants">
        <title>The Aegilops tauschii genome reveals multiple impacts of transposons.</title>
        <authorList>
            <person name="Zhao G."/>
            <person name="Zou C."/>
            <person name="Li K."/>
            <person name="Wang K."/>
            <person name="Li T."/>
            <person name="Gao L."/>
            <person name="Zhang X."/>
            <person name="Wang H."/>
            <person name="Yang Z."/>
            <person name="Liu X."/>
            <person name="Jiang W."/>
            <person name="Mao L."/>
            <person name="Kong X."/>
            <person name="Jiao Y."/>
            <person name="Jia J."/>
        </authorList>
    </citation>
    <scope>NUCLEOTIDE SEQUENCE [LARGE SCALE GENOMIC DNA]</scope>
    <source>
        <strain evidence="9">cv. AL8/78</strain>
    </source>
</reference>
<dbReference type="PROSITE" id="PS50845">
    <property type="entry name" value="RETICULON"/>
    <property type="match status" value="1"/>
</dbReference>
<evidence type="ECO:0000256" key="5">
    <source>
        <dbReference type="ARBA" id="ARBA00023136"/>
    </source>
</evidence>
<feature type="transmembrane region" description="Helical" evidence="6">
    <location>
        <begin position="20"/>
        <end position="50"/>
    </location>
</feature>
<organism evidence="8 9">
    <name type="scientific">Aegilops tauschii subsp. strangulata</name>
    <name type="common">Goatgrass</name>
    <dbReference type="NCBI Taxonomy" id="200361"/>
    <lineage>
        <taxon>Eukaryota</taxon>
        <taxon>Viridiplantae</taxon>
        <taxon>Streptophyta</taxon>
        <taxon>Embryophyta</taxon>
        <taxon>Tracheophyta</taxon>
        <taxon>Spermatophyta</taxon>
        <taxon>Magnoliopsida</taxon>
        <taxon>Liliopsida</taxon>
        <taxon>Poales</taxon>
        <taxon>Poaceae</taxon>
        <taxon>BOP clade</taxon>
        <taxon>Pooideae</taxon>
        <taxon>Triticodae</taxon>
        <taxon>Triticeae</taxon>
        <taxon>Triticinae</taxon>
        <taxon>Aegilops</taxon>
    </lineage>
</organism>
<dbReference type="GO" id="GO:0009617">
    <property type="term" value="P:response to bacterium"/>
    <property type="evidence" value="ECO:0007669"/>
    <property type="project" value="InterPro"/>
</dbReference>
<keyword evidence="3 6" id="KW-0256">Endoplasmic reticulum</keyword>
<keyword evidence="5 6" id="KW-0472">Membrane</keyword>
<evidence type="ECO:0000256" key="4">
    <source>
        <dbReference type="ARBA" id="ARBA00022989"/>
    </source>
</evidence>
<dbReference type="EnsemblPlants" id="AET5Gv20970300.2">
    <property type="protein sequence ID" value="AET5Gv20970300.2"/>
    <property type="gene ID" value="AET5Gv20970300"/>
</dbReference>
<comment type="caution">
    <text evidence="6">Lacks conserved residue(s) required for the propagation of feature annotation.</text>
</comment>
<dbReference type="GO" id="GO:0005789">
    <property type="term" value="C:endoplasmic reticulum membrane"/>
    <property type="evidence" value="ECO:0007669"/>
    <property type="project" value="UniProtKB-SubCell"/>
</dbReference>
<keyword evidence="2 6" id="KW-0812">Transmembrane</keyword>
<dbReference type="PANTHER" id="PTHR10994:SF62">
    <property type="entry name" value="RETICULON-LIKE PROTEIN B8"/>
    <property type="match status" value="1"/>
</dbReference>
<keyword evidence="9" id="KW-1185">Reference proteome</keyword>
<sequence length="99" mass="11307">MWKYCVCSSSGNVLMSRNVLFQAIVGLWAASVAGSWFNFLTVIYIGFVCAHTLPVLYEKYEDQVDDFLYSILGLLREQYQKLDSGVLSRIPSKRNKKSE</sequence>
<name>A0A453LYX0_AEGTS</name>
<reference evidence="8" key="3">
    <citation type="journal article" date="2017" name="Nature">
        <title>Genome sequence of the progenitor of the wheat D genome Aegilops tauschii.</title>
        <authorList>
            <person name="Luo M.C."/>
            <person name="Gu Y.Q."/>
            <person name="Puiu D."/>
            <person name="Wang H."/>
            <person name="Twardziok S.O."/>
            <person name="Deal K.R."/>
            <person name="Huo N."/>
            <person name="Zhu T."/>
            <person name="Wang L."/>
            <person name="Wang Y."/>
            <person name="McGuire P.E."/>
            <person name="Liu S."/>
            <person name="Long H."/>
            <person name="Ramasamy R.K."/>
            <person name="Rodriguez J.C."/>
            <person name="Van S.L."/>
            <person name="Yuan L."/>
            <person name="Wang Z."/>
            <person name="Xia Z."/>
            <person name="Xiao L."/>
            <person name="Anderson O.D."/>
            <person name="Ouyang S."/>
            <person name="Liang Y."/>
            <person name="Zimin A.V."/>
            <person name="Pertea G."/>
            <person name="Qi P."/>
            <person name="Bennetzen J.L."/>
            <person name="Dai X."/>
            <person name="Dawson M.W."/>
            <person name="Muller H.G."/>
            <person name="Kugler K."/>
            <person name="Rivarola-Duarte L."/>
            <person name="Spannagl M."/>
            <person name="Mayer K.F.X."/>
            <person name="Lu F.H."/>
            <person name="Bevan M.W."/>
            <person name="Leroy P."/>
            <person name="Li P."/>
            <person name="You F.M."/>
            <person name="Sun Q."/>
            <person name="Liu Z."/>
            <person name="Lyons E."/>
            <person name="Wicker T."/>
            <person name="Salzberg S.L."/>
            <person name="Devos K.M."/>
            <person name="Dvorak J."/>
        </authorList>
    </citation>
    <scope>NUCLEOTIDE SEQUENCE [LARGE SCALE GENOMIC DNA]</scope>
    <source>
        <strain evidence="8">cv. AL8/78</strain>
    </source>
</reference>
<keyword evidence="4 6" id="KW-1133">Transmembrane helix</keyword>
<dbReference type="AlphaFoldDB" id="A0A453LYX0"/>
<dbReference type="InterPro" id="IPR003388">
    <property type="entry name" value="Reticulon"/>
</dbReference>
<feature type="domain" description="Reticulon" evidence="7">
    <location>
        <begin position="21"/>
        <end position="99"/>
    </location>
</feature>
<evidence type="ECO:0000256" key="6">
    <source>
        <dbReference type="RuleBase" id="RU363132"/>
    </source>
</evidence>
<evidence type="ECO:0000256" key="2">
    <source>
        <dbReference type="ARBA" id="ARBA00022692"/>
    </source>
</evidence>
<accession>A0A453LYX0</accession>
<evidence type="ECO:0000256" key="3">
    <source>
        <dbReference type="ARBA" id="ARBA00022824"/>
    </source>
</evidence>
<dbReference type="PANTHER" id="PTHR10994">
    <property type="entry name" value="RETICULON"/>
    <property type="match status" value="1"/>
</dbReference>
<evidence type="ECO:0000313" key="8">
    <source>
        <dbReference type="EnsemblPlants" id="AET5Gv20970300.2"/>
    </source>
</evidence>
<dbReference type="Gramene" id="AET5Gv20970300.2">
    <property type="protein sequence ID" value="AET5Gv20970300.2"/>
    <property type="gene ID" value="AET5Gv20970300"/>
</dbReference>
<reference evidence="9" key="1">
    <citation type="journal article" date="2014" name="Science">
        <title>Ancient hybridizations among the ancestral genomes of bread wheat.</title>
        <authorList>
            <consortium name="International Wheat Genome Sequencing Consortium,"/>
            <person name="Marcussen T."/>
            <person name="Sandve S.R."/>
            <person name="Heier L."/>
            <person name="Spannagl M."/>
            <person name="Pfeifer M."/>
            <person name="Jakobsen K.S."/>
            <person name="Wulff B.B."/>
            <person name="Steuernagel B."/>
            <person name="Mayer K.F."/>
            <person name="Olsen O.A."/>
        </authorList>
    </citation>
    <scope>NUCLEOTIDE SEQUENCE [LARGE SCALE GENOMIC DNA]</scope>
    <source>
        <strain evidence="9">cv. AL8/78</strain>
    </source>
</reference>
<dbReference type="InterPro" id="IPR045064">
    <property type="entry name" value="Reticulon-like"/>
</dbReference>
<comment type="subcellular location">
    <subcellularLocation>
        <location evidence="1 6">Endoplasmic reticulum membrane</location>
        <topology evidence="1 6">Multi-pass membrane protein</topology>
    </subcellularLocation>
</comment>
<reference evidence="8" key="5">
    <citation type="journal article" date="2021" name="G3 (Bethesda)">
        <title>Aegilops tauschii genome assembly Aet v5.0 features greater sequence contiguity and improved annotation.</title>
        <authorList>
            <person name="Wang L."/>
            <person name="Zhu T."/>
            <person name="Rodriguez J.C."/>
            <person name="Deal K.R."/>
            <person name="Dubcovsky J."/>
            <person name="McGuire P.E."/>
            <person name="Lux T."/>
            <person name="Spannagl M."/>
            <person name="Mayer K.F.X."/>
            <person name="Baldrich P."/>
            <person name="Meyers B.C."/>
            <person name="Huo N."/>
            <person name="Gu Y.Q."/>
            <person name="Zhou H."/>
            <person name="Devos K.M."/>
            <person name="Bennetzen J.L."/>
            <person name="Unver T."/>
            <person name="Budak H."/>
            <person name="Gulick P.J."/>
            <person name="Galiba G."/>
            <person name="Kalapos B."/>
            <person name="Nelson D.R."/>
            <person name="Li P."/>
            <person name="You F.M."/>
            <person name="Luo M.C."/>
            <person name="Dvorak J."/>
        </authorList>
    </citation>
    <scope>NUCLEOTIDE SEQUENCE [LARGE SCALE GENOMIC DNA]</scope>
    <source>
        <strain evidence="8">cv. AL8/78</strain>
    </source>
</reference>
<reference evidence="8" key="4">
    <citation type="submission" date="2019-03" db="UniProtKB">
        <authorList>
            <consortium name="EnsemblPlants"/>
        </authorList>
    </citation>
    <scope>IDENTIFICATION</scope>
</reference>
<proteinExistence type="predicted"/>
<evidence type="ECO:0000259" key="7">
    <source>
        <dbReference type="PROSITE" id="PS50845"/>
    </source>
</evidence>
<evidence type="ECO:0000256" key="1">
    <source>
        <dbReference type="ARBA" id="ARBA00004477"/>
    </source>
</evidence>
<dbReference type="Pfam" id="PF02453">
    <property type="entry name" value="Reticulon"/>
    <property type="match status" value="1"/>
</dbReference>
<protein>
    <recommendedName>
        <fullName evidence="6">Reticulon-like protein</fullName>
    </recommendedName>
</protein>